<evidence type="ECO:0000313" key="5">
    <source>
        <dbReference type="EMBL" id="OQR80284.1"/>
    </source>
</evidence>
<dbReference type="GO" id="GO:0016787">
    <property type="term" value="F:hydrolase activity"/>
    <property type="evidence" value="ECO:0007669"/>
    <property type="project" value="UniProtKB-KW"/>
</dbReference>
<feature type="transmembrane region" description="Helical" evidence="3">
    <location>
        <begin position="12"/>
        <end position="36"/>
    </location>
</feature>
<accession>A0A1V9Y3G8</accession>
<keyword evidence="3" id="KW-0812">Transmembrane</keyword>
<dbReference type="InParanoid" id="A0A1V9Y3G8"/>
<keyword evidence="3" id="KW-1133">Transmembrane helix</keyword>
<dbReference type="Proteomes" id="UP000192247">
    <property type="component" value="Unassembled WGS sequence"/>
</dbReference>
<evidence type="ECO:0000259" key="4">
    <source>
        <dbReference type="Pfam" id="PF01425"/>
    </source>
</evidence>
<feature type="active site" description="Charge relay system" evidence="2">
    <location>
        <position position="141"/>
    </location>
</feature>
<dbReference type="EMBL" id="MNPL01000151">
    <property type="protein sequence ID" value="OQR80284.1"/>
    <property type="molecule type" value="Genomic_DNA"/>
</dbReference>
<proteinExistence type="inferred from homology"/>
<dbReference type="InterPro" id="IPR020556">
    <property type="entry name" value="Amidase_CS"/>
</dbReference>
<feature type="active site" description="Charge relay system" evidence="2">
    <location>
        <position position="216"/>
    </location>
</feature>
<organism evidence="5 6">
    <name type="scientific">Tropilaelaps mercedesae</name>
    <dbReference type="NCBI Taxonomy" id="418985"/>
    <lineage>
        <taxon>Eukaryota</taxon>
        <taxon>Metazoa</taxon>
        <taxon>Ecdysozoa</taxon>
        <taxon>Arthropoda</taxon>
        <taxon>Chelicerata</taxon>
        <taxon>Arachnida</taxon>
        <taxon>Acari</taxon>
        <taxon>Parasitiformes</taxon>
        <taxon>Mesostigmata</taxon>
        <taxon>Gamasina</taxon>
        <taxon>Dermanyssoidea</taxon>
        <taxon>Laelapidae</taxon>
        <taxon>Tropilaelaps</taxon>
    </lineage>
</organism>
<protein>
    <submittedName>
        <fullName evidence="5">Fatty-acid amide hydrolase 2-like</fullName>
    </submittedName>
</protein>
<dbReference type="InterPro" id="IPR052739">
    <property type="entry name" value="FAAH2"/>
</dbReference>
<evidence type="ECO:0000256" key="3">
    <source>
        <dbReference type="SAM" id="Phobius"/>
    </source>
</evidence>
<dbReference type="Gene3D" id="3.90.1300.10">
    <property type="entry name" value="Amidase signature (AS) domain"/>
    <property type="match status" value="1"/>
</dbReference>
<dbReference type="STRING" id="418985.A0A1V9Y3G8"/>
<feature type="active site" description="Acyl-ester intermediate" evidence="2">
    <location>
        <position position="240"/>
    </location>
</feature>
<dbReference type="Pfam" id="PF01425">
    <property type="entry name" value="Amidase"/>
    <property type="match status" value="1"/>
</dbReference>
<keyword evidence="5" id="KW-0378">Hydrolase</keyword>
<dbReference type="AlphaFoldDB" id="A0A1V9Y3G8"/>
<evidence type="ECO:0000256" key="1">
    <source>
        <dbReference type="ARBA" id="ARBA00009199"/>
    </source>
</evidence>
<dbReference type="PANTHER" id="PTHR43372:SF3">
    <property type="entry name" value="AT07710P-RELATED"/>
    <property type="match status" value="1"/>
</dbReference>
<evidence type="ECO:0000256" key="2">
    <source>
        <dbReference type="PIRSR" id="PIRSR001221-1"/>
    </source>
</evidence>
<reference evidence="5 6" key="1">
    <citation type="journal article" date="2017" name="Gigascience">
        <title>Draft genome of the honey bee ectoparasitic mite, Tropilaelaps mercedesae, is shaped by the parasitic life history.</title>
        <authorList>
            <person name="Dong X."/>
            <person name="Armstrong S.D."/>
            <person name="Xia D."/>
            <person name="Makepeace B.L."/>
            <person name="Darby A.C."/>
            <person name="Kadowaki T."/>
        </authorList>
    </citation>
    <scope>NUCLEOTIDE SEQUENCE [LARGE SCALE GENOMIC DNA]</scope>
    <source>
        <strain evidence="5">Wuxi-XJTLU</strain>
    </source>
</reference>
<name>A0A1V9Y3G8_9ACAR</name>
<dbReference type="PIRSF" id="PIRSF001221">
    <property type="entry name" value="Amidase_fungi"/>
    <property type="match status" value="1"/>
</dbReference>
<feature type="domain" description="Amidase" evidence="4">
    <location>
        <begin position="77"/>
        <end position="524"/>
    </location>
</feature>
<dbReference type="PANTHER" id="PTHR43372">
    <property type="entry name" value="FATTY-ACID AMIDE HYDROLASE"/>
    <property type="match status" value="1"/>
</dbReference>
<sequence>MALKGVTSLQAPLLRFLIGLLVVMARISDYVLLPLLSIFRASMSKKTVPPIEDRLMLMSAMEIAEKIRTRELTSENVVTAFIKRLRQINPILNAVTDERYRAAIEDAQKVDALIASYAGNGAQLEELKRTKPFLGVPVTTKNALAVKDLGNEAGLYVRRGLKAKEDSAVMASVRASGAIPLAVTNTPELCLWLESSNKLFGTTCNPYDTRRTCGGSSGGEGAILSACGSPIGVGSDIAGSIRIPSFYNGLFGLKPSRHAMNMTGHYPLAKDILAPLLTAGPMCKYACDLRPLLSQIVGPESSRRMALHERPNLADLKVYFMEDTNCPLTPASHAELRRCTLEVARHLASFTNSKASLLPQGKTIRKGLASVTQIYLSYFAKADIPSAAEELTMLKGKISPSRELVKWFLGMSKHNFPAILITILEKAIVGQNDTPVTNYYYNLSKAMEQELDALLESGILVTPTVPDVAPYHDMTLLYPGILGTTGIWNILGFPAVSVPLGLNSRGVPLGVTVVAGKMRDNVCCEVALELEKRFGGWVPPCEVTV</sequence>
<keyword evidence="6" id="KW-1185">Reference proteome</keyword>
<dbReference type="InterPro" id="IPR036928">
    <property type="entry name" value="AS_sf"/>
</dbReference>
<dbReference type="SUPFAM" id="SSF75304">
    <property type="entry name" value="Amidase signature (AS) enzymes"/>
    <property type="match status" value="1"/>
</dbReference>
<comment type="caution">
    <text evidence="5">The sequence shown here is derived from an EMBL/GenBank/DDBJ whole genome shotgun (WGS) entry which is preliminary data.</text>
</comment>
<dbReference type="InterPro" id="IPR023631">
    <property type="entry name" value="Amidase_dom"/>
</dbReference>
<comment type="similarity">
    <text evidence="1">Belongs to the amidase family.</text>
</comment>
<dbReference type="GO" id="GO:0012505">
    <property type="term" value="C:endomembrane system"/>
    <property type="evidence" value="ECO:0007669"/>
    <property type="project" value="TreeGrafter"/>
</dbReference>
<keyword evidence="3" id="KW-0472">Membrane</keyword>
<gene>
    <name evidence="5" type="ORF">BIW11_05163</name>
</gene>
<evidence type="ECO:0000313" key="6">
    <source>
        <dbReference type="Proteomes" id="UP000192247"/>
    </source>
</evidence>
<dbReference type="OrthoDB" id="6428749at2759"/>
<dbReference type="PROSITE" id="PS00571">
    <property type="entry name" value="AMIDASES"/>
    <property type="match status" value="1"/>
</dbReference>